<reference evidence="1 2" key="1">
    <citation type="journal article" date="2013" name="BMC Genomics">
        <title>The miniature genome of a carnivorous plant Genlisea aurea contains a low number of genes and short non-coding sequences.</title>
        <authorList>
            <person name="Leushkin E.V."/>
            <person name="Sutormin R.A."/>
            <person name="Nabieva E.R."/>
            <person name="Penin A.A."/>
            <person name="Kondrashov A.S."/>
            <person name="Logacheva M.D."/>
        </authorList>
    </citation>
    <scope>NUCLEOTIDE SEQUENCE [LARGE SCALE GENOMIC DNA]</scope>
</reference>
<name>S8E204_9LAMI</name>
<dbReference type="AlphaFoldDB" id="S8E204"/>
<keyword evidence="2" id="KW-1185">Reference proteome</keyword>
<accession>S8E204</accession>
<dbReference type="EMBL" id="AUSU01002007">
    <property type="protein sequence ID" value="EPS69708.1"/>
    <property type="molecule type" value="Genomic_DNA"/>
</dbReference>
<gene>
    <name evidence="1" type="ORF">M569_05061</name>
</gene>
<evidence type="ECO:0000313" key="2">
    <source>
        <dbReference type="Proteomes" id="UP000015453"/>
    </source>
</evidence>
<dbReference type="Proteomes" id="UP000015453">
    <property type="component" value="Unassembled WGS sequence"/>
</dbReference>
<dbReference type="PANTHER" id="PTHR35489">
    <property type="entry name" value="TITAN9"/>
    <property type="match status" value="1"/>
</dbReference>
<dbReference type="OrthoDB" id="759501at2759"/>
<comment type="caution">
    <text evidence="1">The sequence shown here is derived from an EMBL/GenBank/DDBJ whole genome shotgun (WGS) entry which is preliminary data.</text>
</comment>
<feature type="non-terminal residue" evidence="1">
    <location>
        <position position="71"/>
    </location>
</feature>
<sequence>MESLYAKLYNKYTKLKREKESEFDKLNHAQEVKFLNYATAADEMIQHLKLEIETLHGQIEELTRELNSLRS</sequence>
<organism evidence="1 2">
    <name type="scientific">Genlisea aurea</name>
    <dbReference type="NCBI Taxonomy" id="192259"/>
    <lineage>
        <taxon>Eukaryota</taxon>
        <taxon>Viridiplantae</taxon>
        <taxon>Streptophyta</taxon>
        <taxon>Embryophyta</taxon>
        <taxon>Tracheophyta</taxon>
        <taxon>Spermatophyta</taxon>
        <taxon>Magnoliopsida</taxon>
        <taxon>eudicotyledons</taxon>
        <taxon>Gunneridae</taxon>
        <taxon>Pentapetalae</taxon>
        <taxon>asterids</taxon>
        <taxon>lamiids</taxon>
        <taxon>Lamiales</taxon>
        <taxon>Lentibulariaceae</taxon>
        <taxon>Genlisea</taxon>
    </lineage>
</organism>
<evidence type="ECO:0000313" key="1">
    <source>
        <dbReference type="EMBL" id="EPS69708.1"/>
    </source>
</evidence>
<protein>
    <submittedName>
        <fullName evidence="1">Uncharacterized protein</fullName>
    </submittedName>
</protein>
<proteinExistence type="predicted"/>
<dbReference type="PANTHER" id="PTHR35489:SF2">
    <property type="entry name" value="TITAN9"/>
    <property type="match status" value="1"/>
</dbReference>
<dbReference type="GO" id="GO:0003006">
    <property type="term" value="P:developmental process involved in reproduction"/>
    <property type="evidence" value="ECO:0007669"/>
    <property type="project" value="TreeGrafter"/>
</dbReference>